<evidence type="ECO:0000259" key="4">
    <source>
        <dbReference type="Pfam" id="PF03328"/>
    </source>
</evidence>
<dbReference type="OrthoDB" id="9170at2157"/>
<dbReference type="Proteomes" id="UP000607197">
    <property type="component" value="Unassembled WGS sequence"/>
</dbReference>
<keyword evidence="6" id="KW-1185">Reference proteome</keyword>
<dbReference type="PANTHER" id="PTHR32308:SF0">
    <property type="entry name" value="HPCH_HPAI ALDOLASE_CITRATE LYASE DOMAIN-CONTAINING PROTEIN"/>
    <property type="match status" value="1"/>
</dbReference>
<evidence type="ECO:0000313" key="6">
    <source>
        <dbReference type="Proteomes" id="UP000607197"/>
    </source>
</evidence>
<dbReference type="PANTHER" id="PTHR32308">
    <property type="entry name" value="LYASE BETA SUBUNIT, PUTATIVE (AFU_ORTHOLOGUE AFUA_4G13030)-RELATED"/>
    <property type="match status" value="1"/>
</dbReference>
<accession>A0A830FL08</accession>
<name>A0A830FL08_9EURY</name>
<gene>
    <name evidence="5" type="primary">citE</name>
    <name evidence="5" type="ORF">GCM10009039_25250</name>
</gene>
<dbReference type="Gene3D" id="3.20.20.60">
    <property type="entry name" value="Phosphoenolpyruvate-binding domains"/>
    <property type="match status" value="1"/>
</dbReference>
<keyword evidence="3" id="KW-0460">Magnesium</keyword>
<dbReference type="AlphaFoldDB" id="A0A830FL08"/>
<keyword evidence="2" id="KW-0479">Metal-binding</keyword>
<dbReference type="GO" id="GO:0000287">
    <property type="term" value="F:magnesium ion binding"/>
    <property type="evidence" value="ECO:0007669"/>
    <property type="project" value="TreeGrafter"/>
</dbReference>
<comment type="cofactor">
    <cofactor evidence="1">
        <name>Mg(2+)</name>
        <dbReference type="ChEBI" id="CHEBI:18420"/>
    </cofactor>
</comment>
<dbReference type="GO" id="GO:0016829">
    <property type="term" value="F:lyase activity"/>
    <property type="evidence" value="ECO:0007669"/>
    <property type="project" value="UniProtKB-KW"/>
</dbReference>
<evidence type="ECO:0000256" key="2">
    <source>
        <dbReference type="ARBA" id="ARBA00022723"/>
    </source>
</evidence>
<feature type="domain" description="HpcH/HpaI aldolase/citrate lyase" evidence="4">
    <location>
        <begin position="7"/>
        <end position="222"/>
    </location>
</feature>
<comment type="caution">
    <text evidence="5">The sequence shown here is derived from an EMBL/GenBank/DDBJ whole genome shotgun (WGS) entry which is preliminary data.</text>
</comment>
<evidence type="ECO:0000256" key="1">
    <source>
        <dbReference type="ARBA" id="ARBA00001946"/>
    </source>
</evidence>
<reference evidence="5" key="2">
    <citation type="submission" date="2020-09" db="EMBL/GenBank/DDBJ databases">
        <authorList>
            <person name="Sun Q."/>
            <person name="Ohkuma M."/>
        </authorList>
    </citation>
    <scope>NUCLEOTIDE SEQUENCE</scope>
    <source>
        <strain evidence="5">JCM 19596</strain>
    </source>
</reference>
<reference evidence="5" key="1">
    <citation type="journal article" date="2014" name="Int. J. Syst. Evol. Microbiol.">
        <title>Complete genome sequence of Corynebacterium casei LMG S-19264T (=DSM 44701T), isolated from a smear-ripened cheese.</title>
        <authorList>
            <consortium name="US DOE Joint Genome Institute (JGI-PGF)"/>
            <person name="Walter F."/>
            <person name="Albersmeier A."/>
            <person name="Kalinowski J."/>
            <person name="Ruckert C."/>
        </authorList>
    </citation>
    <scope>NUCLEOTIDE SEQUENCE</scope>
    <source>
        <strain evidence="5">JCM 19596</strain>
    </source>
</reference>
<dbReference type="GO" id="GO:0006107">
    <property type="term" value="P:oxaloacetate metabolic process"/>
    <property type="evidence" value="ECO:0007669"/>
    <property type="project" value="TreeGrafter"/>
</dbReference>
<keyword evidence="5" id="KW-0456">Lyase</keyword>
<dbReference type="Pfam" id="PF03328">
    <property type="entry name" value="HpcH_HpaI"/>
    <property type="match status" value="1"/>
</dbReference>
<organism evidence="5 6">
    <name type="scientific">Halocalculus aciditolerans</name>
    <dbReference type="NCBI Taxonomy" id="1383812"/>
    <lineage>
        <taxon>Archaea</taxon>
        <taxon>Methanobacteriati</taxon>
        <taxon>Methanobacteriota</taxon>
        <taxon>Stenosarchaea group</taxon>
        <taxon>Halobacteria</taxon>
        <taxon>Halobacteriales</taxon>
        <taxon>Halobacteriaceae</taxon>
        <taxon>Halocalculus</taxon>
    </lineage>
</organism>
<protein>
    <submittedName>
        <fullName evidence="5">Citrate lyase subunit beta</fullName>
    </submittedName>
</protein>
<dbReference type="SUPFAM" id="SSF51621">
    <property type="entry name" value="Phosphoenolpyruvate/pyruvate domain"/>
    <property type="match status" value="1"/>
</dbReference>
<dbReference type="PIRSF" id="PIRSF015582">
    <property type="entry name" value="Cit_lyase_B"/>
    <property type="match status" value="1"/>
</dbReference>
<dbReference type="RefSeq" id="WP_188979448.1">
    <property type="nucleotide sequence ID" value="NZ_BMPG01000003.1"/>
</dbReference>
<dbReference type="InterPro" id="IPR005000">
    <property type="entry name" value="Aldolase/citrate-lyase_domain"/>
</dbReference>
<dbReference type="InterPro" id="IPR040442">
    <property type="entry name" value="Pyrv_kinase-like_dom_sf"/>
</dbReference>
<proteinExistence type="predicted"/>
<evidence type="ECO:0000256" key="3">
    <source>
        <dbReference type="ARBA" id="ARBA00022842"/>
    </source>
</evidence>
<evidence type="ECO:0000313" key="5">
    <source>
        <dbReference type="EMBL" id="GGL66257.1"/>
    </source>
</evidence>
<dbReference type="InterPro" id="IPR011206">
    <property type="entry name" value="Citrate_lyase_beta/mcl1/mcl2"/>
</dbReference>
<dbReference type="EMBL" id="BMPG01000003">
    <property type="protein sequence ID" value="GGL66257.1"/>
    <property type="molecule type" value="Genomic_DNA"/>
</dbReference>
<dbReference type="InterPro" id="IPR015813">
    <property type="entry name" value="Pyrv/PenolPyrv_kinase-like_dom"/>
</dbReference>
<sequence length="284" mass="31003">MTNRLRRSFLYTPADDAGMMRKAAESNADAIIFDLEDAIPTDAIPAARDNLAAVLDATDFGEREVCARINGLQTDDWEGDLRAATDAGVDTIILPMIERPEQLTAAVEGVREASDNVPEFIPTIETPRGLFNADEIAERGREFDRVTGLSYGFGDYTNAIGATGKPASMEAFVRQTVVSAAALGGLDPLATVYQDFNDTEGLREHAAAARELGYIGQKAIHPAQLETLNEMYTPTQDEVDRARRFVDAFDGADRDSIVVDGVFLDTAIVEQYRTVLRRHEEVAG</sequence>